<dbReference type="NCBIfam" id="TIGR00762">
    <property type="entry name" value="DegV"/>
    <property type="match status" value="1"/>
</dbReference>
<reference evidence="2 3" key="1">
    <citation type="submission" date="2019-10" db="EMBL/GenBank/DDBJ databases">
        <title>Alkaliphilus serpentinus sp. nov. and Alkaliphilus pronyensis sp. nov., two novel anaerobic alkaliphilic species isolated from the serpentinized-hosted hydrothermal field of the Prony Bay (New Caledonia).</title>
        <authorList>
            <person name="Postec A."/>
        </authorList>
    </citation>
    <scope>NUCLEOTIDE SEQUENCE [LARGE SCALE GENOMIC DNA]</scope>
    <source>
        <strain evidence="2 3">LacT</strain>
    </source>
</reference>
<dbReference type="PANTHER" id="PTHR33434">
    <property type="entry name" value="DEGV DOMAIN-CONTAINING PROTEIN DR_1986-RELATED"/>
    <property type="match status" value="1"/>
</dbReference>
<keyword evidence="1" id="KW-0446">Lipid-binding</keyword>
<evidence type="ECO:0000313" key="2">
    <source>
        <dbReference type="EMBL" id="KAB3529019.1"/>
    </source>
</evidence>
<dbReference type="AlphaFoldDB" id="A0A833HMU6"/>
<dbReference type="Pfam" id="PF02645">
    <property type="entry name" value="DegV"/>
    <property type="match status" value="1"/>
</dbReference>
<dbReference type="EMBL" id="WBZB01000037">
    <property type="protein sequence ID" value="KAB3529019.1"/>
    <property type="molecule type" value="Genomic_DNA"/>
</dbReference>
<dbReference type="RefSeq" id="WP_151866256.1">
    <property type="nucleotide sequence ID" value="NZ_WBZB01000037.1"/>
</dbReference>
<dbReference type="Proteomes" id="UP000465601">
    <property type="component" value="Unassembled WGS sequence"/>
</dbReference>
<organism evidence="2 3">
    <name type="scientific">Alkaliphilus serpentinus</name>
    <dbReference type="NCBI Taxonomy" id="1482731"/>
    <lineage>
        <taxon>Bacteria</taxon>
        <taxon>Bacillati</taxon>
        <taxon>Bacillota</taxon>
        <taxon>Clostridia</taxon>
        <taxon>Peptostreptococcales</taxon>
        <taxon>Natronincolaceae</taxon>
        <taxon>Alkaliphilus</taxon>
    </lineage>
</organism>
<comment type="caution">
    <text evidence="2">The sequence shown here is derived from an EMBL/GenBank/DDBJ whole genome shotgun (WGS) entry which is preliminary data.</text>
</comment>
<accession>A0A833HMU6</accession>
<dbReference type="InterPro" id="IPR043168">
    <property type="entry name" value="DegV_C"/>
</dbReference>
<dbReference type="GO" id="GO:0008289">
    <property type="term" value="F:lipid binding"/>
    <property type="evidence" value="ECO:0007669"/>
    <property type="project" value="UniProtKB-KW"/>
</dbReference>
<dbReference type="Gene3D" id="3.40.50.10170">
    <property type="match status" value="1"/>
</dbReference>
<protein>
    <submittedName>
        <fullName evidence="2">DegV family protein</fullName>
    </submittedName>
</protein>
<evidence type="ECO:0000256" key="1">
    <source>
        <dbReference type="ARBA" id="ARBA00023121"/>
    </source>
</evidence>
<dbReference type="InterPro" id="IPR003797">
    <property type="entry name" value="DegV"/>
</dbReference>
<keyword evidence="3" id="KW-1185">Reference proteome</keyword>
<name>A0A833HMU6_9FIRM</name>
<sequence length="274" mass="30632">MQIITDSSCDLPKDIIDKYKIMVVPLSIEIDDKNYVDGIELSHQEFFNKMAASKNLPKTAQPSPHSFIEAFKEGAKRAKETLSIHLSSKLSGTFDCANMAKDMAGEDVEIFDSLNGSLGLGLQVLKACQMLEEGFDKSKIIEKLREYREQMRVFVYLETLENAVKGGRVSKTKEMMASMLNLKFVVHVEEGYVKLLKTLRGKKKAISFMIDKLAEENVNFKERIIGITHCDCIEDAIALKNEIIKRFNPSEVIVTTMGPVIGTHAGIGGLLVCY</sequence>
<evidence type="ECO:0000313" key="3">
    <source>
        <dbReference type="Proteomes" id="UP000465601"/>
    </source>
</evidence>
<dbReference type="SUPFAM" id="SSF82549">
    <property type="entry name" value="DAK1/DegV-like"/>
    <property type="match status" value="1"/>
</dbReference>
<dbReference type="PROSITE" id="PS51482">
    <property type="entry name" value="DEGV"/>
    <property type="match status" value="1"/>
</dbReference>
<dbReference type="Gene3D" id="3.30.1180.10">
    <property type="match status" value="1"/>
</dbReference>
<dbReference type="InterPro" id="IPR050270">
    <property type="entry name" value="DegV_domain_contain"/>
</dbReference>
<gene>
    <name evidence="2" type="ORF">F8153_10200</name>
</gene>
<proteinExistence type="predicted"/>
<dbReference type="PANTHER" id="PTHR33434:SF8">
    <property type="entry name" value="DEGV DOMAIN-CONTAINING PROTEIN SPR1019"/>
    <property type="match status" value="1"/>
</dbReference>
<dbReference type="OrthoDB" id="9780660at2"/>